<proteinExistence type="predicted"/>
<evidence type="ECO:0000256" key="1">
    <source>
        <dbReference type="SAM" id="MobiDB-lite"/>
    </source>
</evidence>
<dbReference type="EMBL" id="ML143398">
    <property type="protein sequence ID" value="TBU31633.1"/>
    <property type="molecule type" value="Genomic_DNA"/>
</dbReference>
<accession>A0A4V2K168</accession>
<name>A0A4V2K168_9APHY</name>
<dbReference type="AlphaFoldDB" id="A0A4V2K168"/>
<reference evidence="2" key="1">
    <citation type="submission" date="2019-01" db="EMBL/GenBank/DDBJ databases">
        <title>Draft genome sequences of three monokaryotic isolates of the white-rot basidiomycete fungus Dichomitus squalens.</title>
        <authorList>
            <consortium name="DOE Joint Genome Institute"/>
            <person name="Lopez S.C."/>
            <person name="Andreopoulos B."/>
            <person name="Pangilinan J."/>
            <person name="Lipzen A."/>
            <person name="Riley R."/>
            <person name="Ahrendt S."/>
            <person name="Ng V."/>
            <person name="Barry K."/>
            <person name="Daum C."/>
            <person name="Grigoriev I.V."/>
            <person name="Hilden K.S."/>
            <person name="Makela M.R."/>
            <person name="de Vries R.P."/>
        </authorList>
    </citation>
    <scope>NUCLEOTIDE SEQUENCE [LARGE SCALE GENOMIC DNA]</scope>
    <source>
        <strain evidence="2">OM18370.1</strain>
    </source>
</reference>
<feature type="region of interest" description="Disordered" evidence="1">
    <location>
        <begin position="1"/>
        <end position="48"/>
    </location>
</feature>
<feature type="region of interest" description="Disordered" evidence="1">
    <location>
        <begin position="80"/>
        <end position="115"/>
    </location>
</feature>
<dbReference type="Proteomes" id="UP000292957">
    <property type="component" value="Unassembled WGS sequence"/>
</dbReference>
<gene>
    <name evidence="2" type="ORF">BD311DRAFT_100411</name>
</gene>
<protein>
    <submittedName>
        <fullName evidence="2">Uncharacterized protein</fullName>
    </submittedName>
</protein>
<evidence type="ECO:0000313" key="2">
    <source>
        <dbReference type="EMBL" id="TBU31633.1"/>
    </source>
</evidence>
<organism evidence="2">
    <name type="scientific">Dichomitus squalens</name>
    <dbReference type="NCBI Taxonomy" id="114155"/>
    <lineage>
        <taxon>Eukaryota</taxon>
        <taxon>Fungi</taxon>
        <taxon>Dikarya</taxon>
        <taxon>Basidiomycota</taxon>
        <taxon>Agaricomycotina</taxon>
        <taxon>Agaricomycetes</taxon>
        <taxon>Polyporales</taxon>
        <taxon>Polyporaceae</taxon>
        <taxon>Dichomitus</taxon>
    </lineage>
</organism>
<sequence>MRDRGRDGWPGLRRQRSRHTTLRPPEAFCSASPSACSETHSHSPLRPPSCARWVRAWNSRTCARASRTWARMRDDCDAAATSGRYGGAEAHSRSEHAGGEAGNSKGGQEKACEGARTCTRERHIDRDHDAGGSGVLPVRYACSSRSRPFAKAADDEGTRSVN</sequence>